<accession>A0ABR8Y5S1</accession>
<name>A0ABR8Y5S1_9BACT</name>
<dbReference type="EMBL" id="JACSPP010000006">
    <property type="protein sequence ID" value="MBD8039476.1"/>
    <property type="molecule type" value="Genomic_DNA"/>
</dbReference>
<sequence>MEIQNRLLGILLCLCLLSCGGKAQETEEKKTVEVPQPGAYGFPKGMNVKCEVVLKVTFNYSLDDVIWTRSSVYPWAHGREEYALYYYEDGQWKDITEETIAPELREAFRKILMGDSYLFAGVDYTTEIPLYNYSASSVKKGLYKILFAIDRKPCYVIFEL</sequence>
<keyword evidence="1" id="KW-0732">Signal</keyword>
<evidence type="ECO:0000256" key="1">
    <source>
        <dbReference type="SAM" id="SignalP"/>
    </source>
</evidence>
<comment type="caution">
    <text evidence="2">The sequence shown here is derived from an EMBL/GenBank/DDBJ whole genome shotgun (WGS) entry which is preliminary data.</text>
</comment>
<dbReference type="RefSeq" id="WP_022038630.1">
    <property type="nucleotide sequence ID" value="NZ_JACSPP010000006.1"/>
</dbReference>
<protein>
    <recommendedName>
        <fullName evidence="4">Lipoprotein</fullName>
    </recommendedName>
</protein>
<evidence type="ECO:0000313" key="2">
    <source>
        <dbReference type="EMBL" id="MBD8039476.1"/>
    </source>
</evidence>
<feature type="chain" id="PRO_5045675814" description="Lipoprotein" evidence="1">
    <location>
        <begin position="24"/>
        <end position="160"/>
    </location>
</feature>
<gene>
    <name evidence="2" type="ORF">H9625_03260</name>
</gene>
<dbReference type="Proteomes" id="UP000620874">
    <property type="component" value="Unassembled WGS sequence"/>
</dbReference>
<organism evidence="2 3">
    <name type="scientific">Phocaeicola intestinalis</name>
    <dbReference type="NCBI Taxonomy" id="2762212"/>
    <lineage>
        <taxon>Bacteria</taxon>
        <taxon>Pseudomonadati</taxon>
        <taxon>Bacteroidota</taxon>
        <taxon>Bacteroidia</taxon>
        <taxon>Bacteroidales</taxon>
        <taxon>Bacteroidaceae</taxon>
        <taxon>Phocaeicola</taxon>
    </lineage>
</organism>
<reference evidence="2 3" key="1">
    <citation type="submission" date="2020-08" db="EMBL/GenBank/DDBJ databases">
        <title>A Genomic Blueprint of the Chicken Gut Microbiome.</title>
        <authorList>
            <person name="Gilroy R."/>
            <person name="Ravi A."/>
            <person name="Getino M."/>
            <person name="Pursley I."/>
            <person name="Horton D.L."/>
            <person name="Alikhan N.-F."/>
            <person name="Baker D."/>
            <person name="Gharbi K."/>
            <person name="Hall N."/>
            <person name="Watson M."/>
            <person name="Adriaenssens E.M."/>
            <person name="Foster-Nyarko E."/>
            <person name="Jarju S."/>
            <person name="Secka A."/>
            <person name="Antonio M."/>
            <person name="Oren A."/>
            <person name="Chaudhuri R."/>
            <person name="La Ragione R.M."/>
            <person name="Hildebrand F."/>
            <person name="Pallen M.J."/>
        </authorList>
    </citation>
    <scope>NUCLEOTIDE SEQUENCE [LARGE SCALE GENOMIC DNA]</scope>
    <source>
        <strain evidence="2 3">Sa1CVN1</strain>
    </source>
</reference>
<proteinExistence type="predicted"/>
<keyword evidence="3" id="KW-1185">Reference proteome</keyword>
<feature type="signal peptide" evidence="1">
    <location>
        <begin position="1"/>
        <end position="23"/>
    </location>
</feature>
<evidence type="ECO:0008006" key="4">
    <source>
        <dbReference type="Google" id="ProtNLM"/>
    </source>
</evidence>
<evidence type="ECO:0000313" key="3">
    <source>
        <dbReference type="Proteomes" id="UP000620874"/>
    </source>
</evidence>